<organism evidence="2 3">
    <name type="scientific">Octopus sinensis</name>
    <name type="common">East Asian common octopus</name>
    <dbReference type="NCBI Taxonomy" id="2607531"/>
    <lineage>
        <taxon>Eukaryota</taxon>
        <taxon>Metazoa</taxon>
        <taxon>Spiralia</taxon>
        <taxon>Lophotrochozoa</taxon>
        <taxon>Mollusca</taxon>
        <taxon>Cephalopoda</taxon>
        <taxon>Coleoidea</taxon>
        <taxon>Octopodiformes</taxon>
        <taxon>Octopoda</taxon>
        <taxon>Incirrata</taxon>
        <taxon>Octopodidae</taxon>
        <taxon>Octopus</taxon>
    </lineage>
</organism>
<feature type="signal peptide" evidence="1">
    <location>
        <begin position="1"/>
        <end position="19"/>
    </location>
</feature>
<keyword evidence="1" id="KW-0732">Signal</keyword>
<protein>
    <submittedName>
        <fullName evidence="3">Uncharacterized protein LOC115213778</fullName>
    </submittedName>
</protein>
<name>A0A6P7SJ67_9MOLL</name>
<dbReference type="AlphaFoldDB" id="A0A6P7SJ67"/>
<evidence type="ECO:0000313" key="3">
    <source>
        <dbReference type="RefSeq" id="XP_029638477.2"/>
    </source>
</evidence>
<gene>
    <name evidence="3" type="primary">LOC115213778</name>
</gene>
<evidence type="ECO:0000313" key="2">
    <source>
        <dbReference type="Proteomes" id="UP000515154"/>
    </source>
</evidence>
<accession>A0A6P7SJ67</accession>
<feature type="chain" id="PRO_5028934017" evidence="1">
    <location>
        <begin position="20"/>
        <end position="150"/>
    </location>
</feature>
<dbReference type="KEGG" id="osn:115213778"/>
<evidence type="ECO:0000256" key="1">
    <source>
        <dbReference type="SAM" id="SignalP"/>
    </source>
</evidence>
<sequence>MKAYILGAVIFLVIQTTLANNNTTDVPFNCDSITQERNSSETGGGDCFSIMRYSMNTLDELVKRSYNCSYFWSVYQPGYDCSLQYGCESYFEIFLSSVSCQAPASPTPEVIPTTEKSSKNAASWITPNFSQASSIIAIIIISQLLNNKIF</sequence>
<dbReference type="Proteomes" id="UP000515154">
    <property type="component" value="Linkage group LG7"/>
</dbReference>
<dbReference type="RefSeq" id="XP_029638477.2">
    <property type="nucleotide sequence ID" value="XM_029782617.2"/>
</dbReference>
<reference evidence="3" key="1">
    <citation type="submission" date="2025-08" db="UniProtKB">
        <authorList>
            <consortium name="RefSeq"/>
        </authorList>
    </citation>
    <scope>IDENTIFICATION</scope>
</reference>
<proteinExistence type="predicted"/>
<keyword evidence="2" id="KW-1185">Reference proteome</keyword>